<dbReference type="PANTHER" id="PTHR33376:SF5">
    <property type="entry name" value="EXTRACYTOPLASMIC SOLUTE RECEPTOR PROTEIN"/>
    <property type="match status" value="1"/>
</dbReference>
<dbReference type="STRING" id="286727.SAMN02982917_1160"/>
<keyword evidence="3" id="KW-0479">Metal-binding</keyword>
<dbReference type="InterPro" id="IPR038404">
    <property type="entry name" value="TRAP_DctP_sf"/>
</dbReference>
<gene>
    <name evidence="5" type="ORF">SAMN02982917_1160</name>
</gene>
<evidence type="ECO:0000256" key="3">
    <source>
        <dbReference type="PIRSR" id="PIRSR039026-2"/>
    </source>
</evidence>
<proteinExistence type="predicted"/>
<feature type="signal peptide" evidence="4">
    <location>
        <begin position="1"/>
        <end position="25"/>
    </location>
</feature>
<sequence length="365" mass="40164">MKRRNLLTAMGLGLGGAVLATPAIAQGPPQIRWPLAATFPRELDILNGGVEVLVRRIAGLTGNRFVIDRDPSLRPKTDQPMLDFVGSGGAPIGLGASYQAMDREPALVFDTSVPFGLNARQQNAWMYQGGGLALMRELLADHDVIPFPVGNTGSQLGGWFRREIRAAQDLNGLRFRVSGMAADVLRRLGAQPQRTGYTGLRTALEDKTLDAAAWAGPHDDLRLGLHKAAPYCYYPGFLEGNAQLSCYVNRQAWDRLPPEYREAVEVACAEANLWITARYDALNPAALKQLTAEGAILRPFPLEILRAAHRATEEQLEALASASSRFRKIYASWKPFCDAQHLWFRIAENSFDRSASLQPPETSRN</sequence>
<evidence type="ECO:0000256" key="1">
    <source>
        <dbReference type="ARBA" id="ARBA00022729"/>
    </source>
</evidence>
<dbReference type="AlphaFoldDB" id="A0A1X7DXI6"/>
<evidence type="ECO:0000313" key="6">
    <source>
        <dbReference type="Proteomes" id="UP000192936"/>
    </source>
</evidence>
<feature type="binding site" evidence="3">
    <location>
        <position position="214"/>
    </location>
    <ligand>
        <name>Na(+)</name>
        <dbReference type="ChEBI" id="CHEBI:29101"/>
    </ligand>
</feature>
<dbReference type="Gene3D" id="3.40.190.170">
    <property type="entry name" value="Bacterial extracellular solute-binding protein, family 7"/>
    <property type="match status" value="1"/>
</dbReference>
<evidence type="ECO:0000256" key="2">
    <source>
        <dbReference type="PIRSR" id="PIRSR039026-1"/>
    </source>
</evidence>
<organism evidence="5 6">
    <name type="scientific">Azospirillum oryzae</name>
    <dbReference type="NCBI Taxonomy" id="286727"/>
    <lineage>
        <taxon>Bacteria</taxon>
        <taxon>Pseudomonadati</taxon>
        <taxon>Pseudomonadota</taxon>
        <taxon>Alphaproteobacteria</taxon>
        <taxon>Rhodospirillales</taxon>
        <taxon>Azospirillaceae</taxon>
        <taxon>Azospirillum</taxon>
    </lineage>
</organism>
<dbReference type="Pfam" id="PF03480">
    <property type="entry name" value="DctP"/>
    <property type="match status" value="1"/>
</dbReference>
<protein>
    <submittedName>
        <fullName evidence="5">TRAP-type mannitol/chloroaromatic compound transport system, substrate-binding protein</fullName>
    </submittedName>
</protein>
<dbReference type="EMBL" id="FXAK01000001">
    <property type="protein sequence ID" value="SMF23566.1"/>
    <property type="molecule type" value="Genomic_DNA"/>
</dbReference>
<evidence type="ECO:0000256" key="4">
    <source>
        <dbReference type="SAM" id="SignalP"/>
    </source>
</evidence>
<keyword evidence="1 4" id="KW-0732">Signal</keyword>
<dbReference type="GO" id="GO:0046872">
    <property type="term" value="F:metal ion binding"/>
    <property type="evidence" value="ECO:0007669"/>
    <property type="project" value="UniProtKB-KW"/>
</dbReference>
<evidence type="ECO:0000313" key="5">
    <source>
        <dbReference type="EMBL" id="SMF23566.1"/>
    </source>
</evidence>
<dbReference type="RefSeq" id="WP_167393173.1">
    <property type="nucleotide sequence ID" value="NZ_FXAK01000001.1"/>
</dbReference>
<dbReference type="Proteomes" id="UP000192936">
    <property type="component" value="Unassembled WGS sequence"/>
</dbReference>
<dbReference type="GO" id="GO:0055085">
    <property type="term" value="P:transmembrane transport"/>
    <property type="evidence" value="ECO:0007669"/>
    <property type="project" value="InterPro"/>
</dbReference>
<name>A0A1X7DXI6_9PROT</name>
<dbReference type="InterPro" id="IPR026289">
    <property type="entry name" value="SBP_TakP-like"/>
</dbReference>
<feature type="binding site" evidence="2">
    <location>
        <position position="155"/>
    </location>
    <ligand>
        <name>substrate</name>
    </ligand>
</feature>
<feature type="binding site" evidence="2">
    <location>
        <position position="176"/>
    </location>
    <ligand>
        <name>substrate</name>
    </ligand>
</feature>
<dbReference type="PIRSF" id="PIRSF039026">
    <property type="entry name" value="SiaP"/>
    <property type="match status" value="1"/>
</dbReference>
<feature type="binding site" evidence="3">
    <location>
        <position position="239"/>
    </location>
    <ligand>
        <name>substrate</name>
    </ligand>
</feature>
<dbReference type="InterPro" id="IPR018389">
    <property type="entry name" value="DctP_fam"/>
</dbReference>
<dbReference type="Gene3D" id="3.40.190.10">
    <property type="entry name" value="Periplasmic binding protein-like II"/>
    <property type="match status" value="1"/>
</dbReference>
<dbReference type="GO" id="GO:0031317">
    <property type="term" value="C:tripartite ATP-independent periplasmic transporter complex"/>
    <property type="evidence" value="ECO:0007669"/>
    <property type="project" value="InterPro"/>
</dbReference>
<reference evidence="5 6" key="1">
    <citation type="submission" date="2017-04" db="EMBL/GenBank/DDBJ databases">
        <authorList>
            <person name="Afonso C.L."/>
            <person name="Miller P.J."/>
            <person name="Scott M.A."/>
            <person name="Spackman E."/>
            <person name="Goraichik I."/>
            <person name="Dimitrov K.M."/>
            <person name="Suarez D.L."/>
            <person name="Swayne D.E."/>
        </authorList>
    </citation>
    <scope>NUCLEOTIDE SEQUENCE [LARGE SCALE GENOMIC DNA]</scope>
    <source>
        <strain evidence="5 6">A2P</strain>
    </source>
</reference>
<feature type="chain" id="PRO_5012214239" evidence="4">
    <location>
        <begin position="26"/>
        <end position="365"/>
    </location>
</feature>
<dbReference type="PANTHER" id="PTHR33376">
    <property type="match status" value="1"/>
</dbReference>
<accession>A0A1X7DXI6</accession>